<evidence type="ECO:0000256" key="7">
    <source>
        <dbReference type="ARBA" id="ARBA00022840"/>
    </source>
</evidence>
<dbReference type="SUPFAM" id="SSF52540">
    <property type="entry name" value="P-loop containing nucleoside triphosphate hydrolases"/>
    <property type="match status" value="1"/>
</dbReference>
<keyword evidence="7 9" id="KW-0067">ATP-binding</keyword>
<dbReference type="HAMAP" id="MF_00365">
    <property type="entry name" value="RecF"/>
    <property type="match status" value="1"/>
</dbReference>
<evidence type="ECO:0000256" key="9">
    <source>
        <dbReference type="HAMAP-Rule" id="MF_00365"/>
    </source>
</evidence>
<proteinExistence type="inferred from homology"/>
<dbReference type="GO" id="GO:0005737">
    <property type="term" value="C:cytoplasm"/>
    <property type="evidence" value="ECO:0007669"/>
    <property type="project" value="UniProtKB-SubCell"/>
</dbReference>
<comment type="similarity">
    <text evidence="2 9 10">Belongs to the RecF family.</text>
</comment>
<accession>A0A3P3XJ57</accession>
<evidence type="ECO:0000256" key="10">
    <source>
        <dbReference type="RuleBase" id="RU000578"/>
    </source>
</evidence>
<gene>
    <name evidence="9 12" type="primary">recF</name>
    <name evidence="12" type="ORF">SPIROBIBN47_290005</name>
</gene>
<dbReference type="GO" id="GO:0005524">
    <property type="term" value="F:ATP binding"/>
    <property type="evidence" value="ECO:0007669"/>
    <property type="project" value="UniProtKB-UniRule"/>
</dbReference>
<dbReference type="PROSITE" id="PS00618">
    <property type="entry name" value="RECF_2"/>
    <property type="match status" value="1"/>
</dbReference>
<dbReference type="GO" id="GO:0003697">
    <property type="term" value="F:single-stranded DNA binding"/>
    <property type="evidence" value="ECO:0007669"/>
    <property type="project" value="UniProtKB-UniRule"/>
</dbReference>
<dbReference type="InterPro" id="IPR018078">
    <property type="entry name" value="DNA-binding_RecF_CS"/>
</dbReference>
<dbReference type="InterPro" id="IPR042174">
    <property type="entry name" value="RecF_2"/>
</dbReference>
<evidence type="ECO:0000256" key="2">
    <source>
        <dbReference type="ARBA" id="ARBA00008016"/>
    </source>
</evidence>
<comment type="subcellular location">
    <subcellularLocation>
        <location evidence="1 9 10">Cytoplasm</location>
    </subcellularLocation>
</comment>
<feature type="domain" description="RecF/RecN/SMC N-terminal" evidence="11">
    <location>
        <begin position="4"/>
        <end position="363"/>
    </location>
</feature>
<dbReference type="PANTHER" id="PTHR32182">
    <property type="entry name" value="DNA REPLICATION AND REPAIR PROTEIN RECF"/>
    <property type="match status" value="1"/>
</dbReference>
<dbReference type="Gene3D" id="1.20.1050.90">
    <property type="entry name" value="RecF/RecN/SMC, N-terminal domain"/>
    <property type="match status" value="1"/>
</dbReference>
<dbReference type="GO" id="GO:0006260">
    <property type="term" value="P:DNA replication"/>
    <property type="evidence" value="ECO:0007669"/>
    <property type="project" value="UniProtKB-UniRule"/>
</dbReference>
<keyword evidence="8 9" id="KW-0238">DNA-binding</keyword>
<feature type="binding site" evidence="9">
    <location>
        <begin position="30"/>
        <end position="37"/>
    </location>
    <ligand>
        <name>ATP</name>
        <dbReference type="ChEBI" id="CHEBI:30616"/>
    </ligand>
</feature>
<dbReference type="GO" id="GO:0006302">
    <property type="term" value="P:double-strand break repair"/>
    <property type="evidence" value="ECO:0007669"/>
    <property type="project" value="TreeGrafter"/>
</dbReference>
<comment type="function">
    <text evidence="9 10">The RecF protein is involved in DNA metabolism; it is required for DNA replication and normal SOS inducibility. RecF binds preferentially to single-stranded, linear DNA. It also seems to bind ATP.</text>
</comment>
<evidence type="ECO:0000259" key="11">
    <source>
        <dbReference type="Pfam" id="PF02463"/>
    </source>
</evidence>
<keyword evidence="4 9" id="KW-0963">Cytoplasm</keyword>
<reference evidence="12" key="1">
    <citation type="submission" date="2017-02" db="EMBL/GenBank/DDBJ databases">
        <authorList>
            <person name="Regsiter A."/>
            <person name="William W."/>
        </authorList>
    </citation>
    <scope>NUCLEOTIDE SEQUENCE</scope>
    <source>
        <strain evidence="12">Bib</strain>
    </source>
</reference>
<keyword evidence="6 9" id="KW-0547">Nucleotide-binding</keyword>
<protein>
    <recommendedName>
        <fullName evidence="3 9">DNA replication and repair protein RecF</fullName>
    </recommendedName>
</protein>
<evidence type="ECO:0000256" key="4">
    <source>
        <dbReference type="ARBA" id="ARBA00022490"/>
    </source>
</evidence>
<sequence>MAFEQIRIARFRNIEETELELGAGNIFLLGENGQGKTNFLEALYCLSYGNSFRTHQDRELPMHGSPEFLLRAQWREINSPAQEQISIRYSIEGRKEIRINDKLLSDRKELVAHNPAVVFCHEDLAFAAGVPEERRFFFDQCAGMLWLDYIDLLRFYRRVLKHRNIALKTDTFSILDTLDEQLAQYGHEIMAYRKRLSQLFIARFPQMYELVSQLGTEVSIRYSPSWPLDSSKEEIMALLAEYRTKDIEAATSLSGPHRDRWIFTREGRNFAAFASTGQLRLASLILRIVQVHLYAELSAAEVRCYPVLLLDDVLLELDVAKRRRFFSLLPAKDAGAQAVFTFLPEEPWREYADESTIVYRVSNGRFSREESR</sequence>
<dbReference type="AlphaFoldDB" id="A0A3P3XJ57"/>
<keyword evidence="9 10" id="KW-0227">DNA damage</keyword>
<dbReference type="NCBIfam" id="TIGR00611">
    <property type="entry name" value="recf"/>
    <property type="match status" value="1"/>
</dbReference>
<dbReference type="GO" id="GO:0009432">
    <property type="term" value="P:SOS response"/>
    <property type="evidence" value="ECO:0007669"/>
    <property type="project" value="UniProtKB-UniRule"/>
</dbReference>
<evidence type="ECO:0000256" key="5">
    <source>
        <dbReference type="ARBA" id="ARBA00022705"/>
    </source>
</evidence>
<evidence type="ECO:0000256" key="1">
    <source>
        <dbReference type="ARBA" id="ARBA00004496"/>
    </source>
</evidence>
<dbReference type="InterPro" id="IPR001238">
    <property type="entry name" value="DNA-binding_RecF"/>
</dbReference>
<dbReference type="EMBL" id="FWDM01000022">
    <property type="protein sequence ID" value="SLM13265.1"/>
    <property type="molecule type" value="Genomic_DNA"/>
</dbReference>
<evidence type="ECO:0000313" key="12">
    <source>
        <dbReference type="EMBL" id="SLM13265.1"/>
    </source>
</evidence>
<evidence type="ECO:0000256" key="3">
    <source>
        <dbReference type="ARBA" id="ARBA00020170"/>
    </source>
</evidence>
<dbReference type="GO" id="GO:0000731">
    <property type="term" value="P:DNA synthesis involved in DNA repair"/>
    <property type="evidence" value="ECO:0007669"/>
    <property type="project" value="TreeGrafter"/>
</dbReference>
<organism evidence="12">
    <name type="scientific">uncultured spirochete</name>
    <dbReference type="NCBI Taxonomy" id="156406"/>
    <lineage>
        <taxon>Bacteria</taxon>
        <taxon>Pseudomonadati</taxon>
        <taxon>Spirochaetota</taxon>
        <taxon>Spirochaetia</taxon>
        <taxon>Spirochaetales</taxon>
        <taxon>environmental samples</taxon>
    </lineage>
</organism>
<evidence type="ECO:0000256" key="8">
    <source>
        <dbReference type="ARBA" id="ARBA00023125"/>
    </source>
</evidence>
<dbReference type="Gene3D" id="3.40.50.300">
    <property type="entry name" value="P-loop containing nucleotide triphosphate hydrolases"/>
    <property type="match status" value="1"/>
</dbReference>
<evidence type="ECO:0000256" key="6">
    <source>
        <dbReference type="ARBA" id="ARBA00022741"/>
    </source>
</evidence>
<name>A0A3P3XJ57_9SPIR</name>
<keyword evidence="9 10" id="KW-0234">DNA repair</keyword>
<dbReference type="InterPro" id="IPR027417">
    <property type="entry name" value="P-loop_NTPase"/>
</dbReference>
<dbReference type="PANTHER" id="PTHR32182:SF0">
    <property type="entry name" value="DNA REPLICATION AND REPAIR PROTEIN RECF"/>
    <property type="match status" value="1"/>
</dbReference>
<keyword evidence="5 9" id="KW-0235">DNA replication</keyword>
<dbReference type="Pfam" id="PF02463">
    <property type="entry name" value="SMC_N"/>
    <property type="match status" value="1"/>
</dbReference>
<keyword evidence="9 10" id="KW-0742">SOS response</keyword>
<dbReference type="InterPro" id="IPR003395">
    <property type="entry name" value="RecF/RecN/SMC_N"/>
</dbReference>